<dbReference type="EMBL" id="CM051397">
    <property type="protein sequence ID" value="KAJ4720232.1"/>
    <property type="molecule type" value="Genomic_DNA"/>
</dbReference>
<reference evidence="1 2" key="1">
    <citation type="journal article" date="2023" name="Science">
        <title>Complex scaffold remodeling in plant triterpene biosynthesis.</title>
        <authorList>
            <person name="De La Pena R."/>
            <person name="Hodgson H."/>
            <person name="Liu J.C."/>
            <person name="Stephenson M.J."/>
            <person name="Martin A.C."/>
            <person name="Owen C."/>
            <person name="Harkess A."/>
            <person name="Leebens-Mack J."/>
            <person name="Jimenez L.E."/>
            <person name="Osbourn A."/>
            <person name="Sattely E.S."/>
        </authorList>
    </citation>
    <scope>NUCLEOTIDE SEQUENCE [LARGE SCALE GENOMIC DNA]</scope>
    <source>
        <strain evidence="2">cv. JPN11</strain>
        <tissue evidence="1">Leaf</tissue>
    </source>
</reference>
<evidence type="ECO:0000313" key="2">
    <source>
        <dbReference type="Proteomes" id="UP001164539"/>
    </source>
</evidence>
<proteinExistence type="predicted"/>
<organism evidence="1 2">
    <name type="scientific">Melia azedarach</name>
    <name type="common">Chinaberry tree</name>
    <dbReference type="NCBI Taxonomy" id="155640"/>
    <lineage>
        <taxon>Eukaryota</taxon>
        <taxon>Viridiplantae</taxon>
        <taxon>Streptophyta</taxon>
        <taxon>Embryophyta</taxon>
        <taxon>Tracheophyta</taxon>
        <taxon>Spermatophyta</taxon>
        <taxon>Magnoliopsida</taxon>
        <taxon>eudicotyledons</taxon>
        <taxon>Gunneridae</taxon>
        <taxon>Pentapetalae</taxon>
        <taxon>rosids</taxon>
        <taxon>malvids</taxon>
        <taxon>Sapindales</taxon>
        <taxon>Meliaceae</taxon>
        <taxon>Melia</taxon>
    </lineage>
</organism>
<dbReference type="Proteomes" id="UP001164539">
    <property type="component" value="Chromosome 4"/>
</dbReference>
<evidence type="ECO:0000313" key="1">
    <source>
        <dbReference type="EMBL" id="KAJ4720232.1"/>
    </source>
</evidence>
<name>A0ACC1Y8Z7_MELAZ</name>
<gene>
    <name evidence="1" type="ORF">OWV82_008094</name>
</gene>
<protein>
    <submittedName>
        <fullName evidence="1">Cation-transporting ATPase</fullName>
    </submittedName>
</protein>
<keyword evidence="2" id="KW-1185">Reference proteome</keyword>
<sequence>MEDRGDLGSGLGQSSLVPRPDIKEVGEKRSSDELGERHEVSRKRVKMRDLDSVFQSEEINNHHSNSLKNKEVSDCFKFDREEISHVTEVPLTLDLEASQVERRGRNASQVAVDVAPGPLDLNSNDCIANNSARDASPRCPESSDKPSSLLVKDNKEPDNNCVSTIRMGLDLNAEDVASSVNQDPFYPHKNNNHLKLRDISECGSSTGPAEEKDSMRLWKEMKQNGFLSSSHGGISVQNIFLSSSQGGIPPMPKQRGRKSKNDTQKKKIELAKRENVDRFTKIAAPSGLLNELNPGIINNVRNRKQVYSIIEAIVKSEKRERDHSEGKQSSHLKSGFQDIGNFKDPENMNDSGIHGLIHSYEDRPPNSLSVSMQISGYPMPLHKSYPSMSEDKSADGDSSMVDCEDDALAVKLSSSTKASESACTLSNEESTNFPSASSLSVKAASVASQWLELLHQDIKGRLSALRRSKKRVRAVISTELPFLISKEFSSGQENEPNAVKNPIDGFSNNATVHMHRERWNILFNQMDKALTEEEKQLESWLNQVKEMQLHCDQGLQYGLPHPGTSHDFRSVKIDSKEKELAVRAAAASIYSTCNFLASKENVSCC</sequence>
<accession>A0ACC1Y8Z7</accession>
<comment type="caution">
    <text evidence="1">The sequence shown here is derived from an EMBL/GenBank/DDBJ whole genome shotgun (WGS) entry which is preliminary data.</text>
</comment>